<organism evidence="2 3">
    <name type="scientific">Streptomyces sannanensis</name>
    <dbReference type="NCBI Taxonomy" id="285536"/>
    <lineage>
        <taxon>Bacteria</taxon>
        <taxon>Bacillati</taxon>
        <taxon>Actinomycetota</taxon>
        <taxon>Actinomycetes</taxon>
        <taxon>Kitasatosporales</taxon>
        <taxon>Streptomycetaceae</taxon>
        <taxon>Streptomyces</taxon>
    </lineage>
</organism>
<protein>
    <submittedName>
        <fullName evidence="2">Uncharacterized protein</fullName>
    </submittedName>
</protein>
<evidence type="ECO:0000313" key="2">
    <source>
        <dbReference type="EMBL" id="GAA3377153.1"/>
    </source>
</evidence>
<dbReference type="EMBL" id="BAAAYL010000001">
    <property type="protein sequence ID" value="GAA3377153.1"/>
    <property type="molecule type" value="Genomic_DNA"/>
</dbReference>
<comment type="caution">
    <text evidence="2">The sequence shown here is derived from an EMBL/GenBank/DDBJ whole genome shotgun (WGS) entry which is preliminary data.</text>
</comment>
<evidence type="ECO:0000256" key="1">
    <source>
        <dbReference type="SAM" id="MobiDB-lite"/>
    </source>
</evidence>
<keyword evidence="3" id="KW-1185">Reference proteome</keyword>
<proteinExistence type="predicted"/>
<feature type="region of interest" description="Disordered" evidence="1">
    <location>
        <begin position="29"/>
        <end position="62"/>
    </location>
</feature>
<evidence type="ECO:0000313" key="3">
    <source>
        <dbReference type="Proteomes" id="UP001499990"/>
    </source>
</evidence>
<sequence length="62" mass="6643">MASLREKIVVAEERLARLAITRETAASLLDNSTIARDSAAEPEQPEHAGTGDHPRGCGERTS</sequence>
<gene>
    <name evidence="2" type="ORF">GCM10020367_51700</name>
</gene>
<name>A0ABP6SIA6_9ACTN</name>
<accession>A0ABP6SIA6</accession>
<feature type="compositionally biased region" description="Basic and acidic residues" evidence="1">
    <location>
        <begin position="44"/>
        <end position="62"/>
    </location>
</feature>
<reference evidence="3" key="1">
    <citation type="journal article" date="2019" name="Int. J. Syst. Evol. Microbiol.">
        <title>The Global Catalogue of Microorganisms (GCM) 10K type strain sequencing project: providing services to taxonomists for standard genome sequencing and annotation.</title>
        <authorList>
            <consortium name="The Broad Institute Genomics Platform"/>
            <consortium name="The Broad Institute Genome Sequencing Center for Infectious Disease"/>
            <person name="Wu L."/>
            <person name="Ma J."/>
        </authorList>
    </citation>
    <scope>NUCLEOTIDE SEQUENCE [LARGE SCALE GENOMIC DNA]</scope>
    <source>
        <strain evidence="3">JCM 9651</strain>
    </source>
</reference>
<dbReference type="Proteomes" id="UP001499990">
    <property type="component" value="Unassembled WGS sequence"/>
</dbReference>